<reference evidence="2 3" key="1">
    <citation type="submission" date="2016-10" db="EMBL/GenBank/DDBJ databases">
        <title>Alkaliphiles isolated from bioreactors.</title>
        <authorList>
            <person name="Salah Z."/>
            <person name="Rout S.P."/>
            <person name="Humphreys P.N."/>
        </authorList>
    </citation>
    <scope>NUCLEOTIDE SEQUENCE [LARGE SCALE GENOMIC DNA]</scope>
    <source>
        <strain evidence="2 3">ZS02</strain>
    </source>
</reference>
<evidence type="ECO:0000313" key="2">
    <source>
        <dbReference type="EMBL" id="OMG52443.1"/>
    </source>
</evidence>
<protein>
    <recommendedName>
        <fullName evidence="4">DUF2149 domain-containing protein</fullName>
    </recommendedName>
</protein>
<accession>A0A1R1I141</accession>
<dbReference type="AlphaFoldDB" id="A0A1R1I141"/>
<keyword evidence="1" id="KW-0812">Transmembrane</keyword>
<dbReference type="EMBL" id="MTHD01000005">
    <property type="protein sequence ID" value="OMG52443.1"/>
    <property type="molecule type" value="Genomic_DNA"/>
</dbReference>
<comment type="caution">
    <text evidence="2">The sequence shown here is derived from an EMBL/GenBank/DDBJ whole genome shotgun (WGS) entry which is preliminary data.</text>
</comment>
<feature type="transmembrane region" description="Helical" evidence="1">
    <location>
        <begin position="20"/>
        <end position="40"/>
    </location>
</feature>
<keyword evidence="1" id="KW-0472">Membrane</keyword>
<sequence>MSLKHFSIFEEDDDDPMLSSINLVDVFLVLVVALMAAVNLSTKPENAAANTAKSPVEMVIRENGQEIRYKGTGSSGEGDGVRAGVAYRLRDGSIIYVPEGEASPPAAD</sequence>
<name>A0A1R1I141_9RHOO</name>
<gene>
    <name evidence="2" type="ORF">BJN45_14175</name>
</gene>
<organism evidence="2 3">
    <name type="scientific">Azonexus hydrophilus</name>
    <dbReference type="NCBI Taxonomy" id="418702"/>
    <lineage>
        <taxon>Bacteria</taxon>
        <taxon>Pseudomonadati</taxon>
        <taxon>Pseudomonadota</taxon>
        <taxon>Betaproteobacteria</taxon>
        <taxon>Rhodocyclales</taxon>
        <taxon>Azonexaceae</taxon>
        <taxon>Azonexus</taxon>
    </lineage>
</organism>
<keyword evidence="1" id="KW-1133">Transmembrane helix</keyword>
<dbReference type="STRING" id="418702.BJN45_14175"/>
<evidence type="ECO:0008006" key="4">
    <source>
        <dbReference type="Google" id="ProtNLM"/>
    </source>
</evidence>
<evidence type="ECO:0000256" key="1">
    <source>
        <dbReference type="SAM" id="Phobius"/>
    </source>
</evidence>
<dbReference type="Pfam" id="PF09919">
    <property type="entry name" value="DUF2149"/>
    <property type="match status" value="1"/>
</dbReference>
<keyword evidence="3" id="KW-1185">Reference proteome</keyword>
<dbReference type="Proteomes" id="UP000187526">
    <property type="component" value="Unassembled WGS sequence"/>
</dbReference>
<evidence type="ECO:0000313" key="3">
    <source>
        <dbReference type="Proteomes" id="UP000187526"/>
    </source>
</evidence>
<dbReference type="InterPro" id="IPR018676">
    <property type="entry name" value="DUF2149"/>
</dbReference>
<dbReference type="OrthoDB" id="199365at2"/>
<dbReference type="RefSeq" id="WP_076096355.1">
    <property type="nucleotide sequence ID" value="NZ_MTHD01000005.1"/>
</dbReference>
<proteinExistence type="predicted"/>